<accession>A0A090L7P5</accession>
<evidence type="ECO:0000313" key="5">
    <source>
        <dbReference type="WBParaSite" id="SRAE_2000041800.1"/>
    </source>
</evidence>
<dbReference type="WormBase" id="SRAE_2000041800">
    <property type="protein sequence ID" value="SRP05359"/>
    <property type="gene ID" value="WBGene00260612"/>
</dbReference>
<dbReference type="Gene3D" id="2.130.10.10">
    <property type="entry name" value="YVTN repeat-like/Quinoprotein amine dehydrogenase"/>
    <property type="match status" value="1"/>
</dbReference>
<evidence type="ECO:0000256" key="2">
    <source>
        <dbReference type="ARBA" id="ARBA00022490"/>
    </source>
</evidence>
<reference evidence="5" key="2">
    <citation type="submission" date="2020-12" db="UniProtKB">
        <authorList>
            <consortium name="WormBaseParasite"/>
        </authorList>
    </citation>
    <scope>IDENTIFICATION</scope>
</reference>
<name>A0A090L7P5_STRRB</name>
<dbReference type="InterPro" id="IPR015943">
    <property type="entry name" value="WD40/YVTN_repeat-like_dom_sf"/>
</dbReference>
<dbReference type="GO" id="GO:0005737">
    <property type="term" value="C:cytoplasm"/>
    <property type="evidence" value="ECO:0007669"/>
    <property type="project" value="UniProtKB-SubCell"/>
</dbReference>
<dbReference type="CTD" id="36378106"/>
<dbReference type="SUPFAM" id="SSF50978">
    <property type="entry name" value="WD40 repeat-like"/>
    <property type="match status" value="1"/>
</dbReference>
<protein>
    <submittedName>
        <fullName evidence="3 5">WD repeat domain 55</fullName>
    </submittedName>
</protein>
<gene>
    <name evidence="3 5 6" type="ORF">SRAE_2000041800</name>
</gene>
<evidence type="ECO:0000256" key="1">
    <source>
        <dbReference type="ARBA" id="ARBA00004496"/>
    </source>
</evidence>
<dbReference type="InterPro" id="IPR051980">
    <property type="entry name" value="WD_repeat_MORG1"/>
</dbReference>
<organism evidence="3">
    <name type="scientific">Strongyloides ratti</name>
    <name type="common">Parasitic roundworm</name>
    <dbReference type="NCBI Taxonomy" id="34506"/>
    <lineage>
        <taxon>Eukaryota</taxon>
        <taxon>Metazoa</taxon>
        <taxon>Ecdysozoa</taxon>
        <taxon>Nematoda</taxon>
        <taxon>Chromadorea</taxon>
        <taxon>Rhabditida</taxon>
        <taxon>Tylenchina</taxon>
        <taxon>Panagrolaimomorpha</taxon>
        <taxon>Strongyloidoidea</taxon>
        <taxon>Strongyloididae</taxon>
        <taxon>Strongyloides</taxon>
    </lineage>
</organism>
<dbReference type="Proteomes" id="UP000035682">
    <property type="component" value="Unplaced"/>
</dbReference>
<dbReference type="STRING" id="34506.A0A090L7P5"/>
<dbReference type="AlphaFoldDB" id="A0A090L7P5"/>
<evidence type="ECO:0000313" key="6">
    <source>
        <dbReference type="WormBase" id="SRAE_2000041800"/>
    </source>
</evidence>
<dbReference type="WBParaSite" id="SRAE_2000041800.1">
    <property type="protein sequence ID" value="SRAE_2000041800.1"/>
    <property type="gene ID" value="WBGene00260612"/>
</dbReference>
<dbReference type="GO" id="GO:0071013">
    <property type="term" value="C:catalytic step 2 spliceosome"/>
    <property type="evidence" value="ECO:0007669"/>
    <property type="project" value="TreeGrafter"/>
</dbReference>
<proteinExistence type="predicted"/>
<reference evidence="3 4" key="1">
    <citation type="submission" date="2014-09" db="EMBL/GenBank/DDBJ databases">
        <authorList>
            <person name="Martin A.A."/>
        </authorList>
    </citation>
    <scope>NUCLEOTIDE SEQUENCE</scope>
    <source>
        <strain evidence="4">ED321</strain>
        <strain evidence="3">ED321 Heterogonic</strain>
    </source>
</reference>
<evidence type="ECO:0000313" key="3">
    <source>
        <dbReference type="EMBL" id="CEF65742.1"/>
    </source>
</evidence>
<evidence type="ECO:0000313" key="4">
    <source>
        <dbReference type="Proteomes" id="UP000035682"/>
    </source>
</evidence>
<dbReference type="InterPro" id="IPR036322">
    <property type="entry name" value="WD40_repeat_dom_sf"/>
</dbReference>
<sequence length="331" mass="37462">MTHYYLEQEISCLAMNPKDSRQLIIGQLDGVFSMYEMKLKNLTPLGSFKLDGDSYVRDVAYMGDGKKFTLTTSDNSLALMDTVTMEPYHWVKNAMDSKPSALLTLGGDKGIQTVVGDDDGNIKMFDFRTQEGAILEFKEQEETITDLKFNQGSILATSSDGFLCVFDLRKKKFTVKSEQAESEYNCICITNDKTYIATGNGVIDVYKNGDYGYMLERIDTKMKYGVESIVEVRDNLLMCASMLQDYVKFVNVQPNKVLKKKTVPFPIGKIILSSSRKFFVGYGMCENFYHSSIAEMINDIPLITRDNVKDVKKLVKEDNSNGFFNDLIKDT</sequence>
<dbReference type="GO" id="GO:0000398">
    <property type="term" value="P:mRNA splicing, via spliceosome"/>
    <property type="evidence" value="ECO:0007669"/>
    <property type="project" value="TreeGrafter"/>
</dbReference>
<dbReference type="eggNOG" id="KOG2444">
    <property type="taxonomic scope" value="Eukaryota"/>
</dbReference>
<dbReference type="GeneID" id="36378106"/>
<dbReference type="PANTHER" id="PTHR22842">
    <property type="entry name" value="WD40 REPEAT PROTEIN"/>
    <property type="match status" value="1"/>
</dbReference>
<dbReference type="OrthoDB" id="5994at2759"/>
<dbReference type="EMBL" id="LN609529">
    <property type="protein sequence ID" value="CEF65742.1"/>
    <property type="molecule type" value="Genomic_DNA"/>
</dbReference>
<keyword evidence="4" id="KW-1185">Reference proteome</keyword>
<keyword evidence="2" id="KW-0963">Cytoplasm</keyword>
<comment type="subcellular location">
    <subcellularLocation>
        <location evidence="1">Cytoplasm</location>
    </subcellularLocation>
</comment>
<dbReference type="RefSeq" id="XP_024504942.1">
    <property type="nucleotide sequence ID" value="XM_024651245.1"/>
</dbReference>
<dbReference type="PANTHER" id="PTHR22842:SF3">
    <property type="entry name" value="WD REPEAT DOMAIN-CONTAINING PROTEIN 83"/>
    <property type="match status" value="1"/>
</dbReference>